<organism evidence="3 4">
    <name type="scientific">Geoanaerobacter pelophilus</name>
    <dbReference type="NCBI Taxonomy" id="60036"/>
    <lineage>
        <taxon>Bacteria</taxon>
        <taxon>Pseudomonadati</taxon>
        <taxon>Thermodesulfobacteriota</taxon>
        <taxon>Desulfuromonadia</taxon>
        <taxon>Geobacterales</taxon>
        <taxon>Geobacteraceae</taxon>
        <taxon>Geoanaerobacter</taxon>
    </lineage>
</organism>
<evidence type="ECO:0000313" key="3">
    <source>
        <dbReference type="EMBL" id="GAW67608.1"/>
    </source>
</evidence>
<keyword evidence="4" id="KW-1185">Reference proteome</keyword>
<dbReference type="NCBIfam" id="NF008506">
    <property type="entry name" value="PRK11423.1"/>
    <property type="match status" value="1"/>
</dbReference>
<evidence type="ECO:0000256" key="1">
    <source>
        <dbReference type="ARBA" id="ARBA00005254"/>
    </source>
</evidence>
<dbReference type="PROSITE" id="PS00166">
    <property type="entry name" value="ENOYL_COA_HYDRATASE"/>
    <property type="match status" value="1"/>
</dbReference>
<dbReference type="PANTHER" id="PTHR42964">
    <property type="entry name" value="ENOYL-COA HYDRATASE"/>
    <property type="match status" value="1"/>
</dbReference>
<evidence type="ECO:0000256" key="2">
    <source>
        <dbReference type="RuleBase" id="RU003707"/>
    </source>
</evidence>
<reference evidence="4" key="2">
    <citation type="submission" date="2017-05" db="EMBL/GenBank/DDBJ databases">
        <title>Draft genome sequence of Geobacter pelophilus, a iron(III)-reducing bacteria.</title>
        <authorList>
            <person name="Aoyagi T."/>
            <person name="Koike H."/>
            <person name="Morita T."/>
            <person name="Sato Y."/>
            <person name="Habe H."/>
            <person name="Hori T."/>
        </authorList>
    </citation>
    <scope>NUCLEOTIDE SEQUENCE [LARGE SCALE GENOMIC DNA]</scope>
    <source>
        <strain evidence="4">Drf2</strain>
    </source>
</reference>
<dbReference type="Gene3D" id="3.90.226.10">
    <property type="entry name" value="2-enoyl-CoA Hydratase, Chain A, domain 1"/>
    <property type="match status" value="1"/>
</dbReference>
<protein>
    <submittedName>
        <fullName evidence="3">Methylmalonyl-CoA decarboxylase</fullName>
    </submittedName>
</protein>
<dbReference type="SUPFAM" id="SSF52096">
    <property type="entry name" value="ClpP/crotonase"/>
    <property type="match status" value="1"/>
</dbReference>
<comment type="caution">
    <text evidence="3">The sequence shown here is derived from an EMBL/GenBank/DDBJ whole genome shotgun (WGS) entry which is preliminary data.</text>
</comment>
<dbReference type="InterPro" id="IPR051683">
    <property type="entry name" value="Enoyl-CoA_Hydratase/Isomerase"/>
</dbReference>
<dbReference type="InterPro" id="IPR018376">
    <property type="entry name" value="Enoyl-CoA_hyd/isom_CS"/>
</dbReference>
<sequence length="264" mass="28865">MEGKTMAVISTQLQDNIGTITFNDPDHRNVLSGTLISEMLQSIGALQKGKMRVLVIRAPKGSKVWSAGHDVHELPMPGRDPLSYHDPLVTVLRSIQSLPIPVIAMIEGSVWGGACDLALSCDILIGCHSSTFCMTPAKIGVPYNVSGILHFMNIMGVNFAKEMFFTAEPLSAEEAVRAGLLNHLVESEQLEEFTYAMAGKITRNSPLSIGVIKEQIRLLASAHPLSPLTFERVQGLRRTVYDSKDYAEGIKAFLEKRTPVFSGE</sequence>
<name>A0ABQ0MKK5_9BACT</name>
<dbReference type="Proteomes" id="UP000194153">
    <property type="component" value="Unassembled WGS sequence"/>
</dbReference>
<proteinExistence type="inferred from homology"/>
<accession>A0ABQ0MKK5</accession>
<dbReference type="Gene3D" id="1.10.12.10">
    <property type="entry name" value="Lyase 2-enoyl-coa Hydratase, Chain A, domain 2"/>
    <property type="match status" value="1"/>
</dbReference>
<dbReference type="PANTHER" id="PTHR42964:SF1">
    <property type="entry name" value="POLYKETIDE BIOSYNTHESIS ENOYL-COA HYDRATASE PKSH-RELATED"/>
    <property type="match status" value="1"/>
</dbReference>
<reference evidence="3 4" key="1">
    <citation type="submission" date="2017-04" db="EMBL/GenBank/DDBJ databases">
        <authorList>
            <consortium name="Geobacter pelophilus Genome Sequencing"/>
            <person name="Aoyagi T."/>
            <person name="Koike H."/>
            <person name="Hori T."/>
        </authorList>
    </citation>
    <scope>NUCLEOTIDE SEQUENCE [LARGE SCALE GENOMIC DNA]</scope>
    <source>
        <strain evidence="3 4">Drf2</strain>
    </source>
</reference>
<dbReference type="InterPro" id="IPR014748">
    <property type="entry name" value="Enoyl-CoA_hydra_C"/>
</dbReference>
<dbReference type="EMBL" id="BDQG01000001">
    <property type="protein sequence ID" value="GAW67608.1"/>
    <property type="molecule type" value="Genomic_DNA"/>
</dbReference>
<dbReference type="InterPro" id="IPR029045">
    <property type="entry name" value="ClpP/crotonase-like_dom_sf"/>
</dbReference>
<dbReference type="CDD" id="cd06558">
    <property type="entry name" value="crotonase-like"/>
    <property type="match status" value="1"/>
</dbReference>
<evidence type="ECO:0000313" key="4">
    <source>
        <dbReference type="Proteomes" id="UP000194153"/>
    </source>
</evidence>
<comment type="similarity">
    <text evidence="1 2">Belongs to the enoyl-CoA hydratase/isomerase family.</text>
</comment>
<gene>
    <name evidence="3" type="ORF">GPEL0_01r3526</name>
</gene>
<dbReference type="Pfam" id="PF00378">
    <property type="entry name" value="ECH_1"/>
    <property type="match status" value="1"/>
</dbReference>
<dbReference type="InterPro" id="IPR001753">
    <property type="entry name" value="Enoyl-CoA_hydra/iso"/>
</dbReference>